<evidence type="ECO:0000256" key="3">
    <source>
        <dbReference type="RuleBase" id="RU003476"/>
    </source>
</evidence>
<dbReference type="AlphaFoldDB" id="A0AA96WV77"/>
<organism evidence="5">
    <name type="scientific">Leptolyngbya sp. NK1-12</name>
    <dbReference type="NCBI Taxonomy" id="2547451"/>
    <lineage>
        <taxon>Bacteria</taxon>
        <taxon>Bacillati</taxon>
        <taxon>Cyanobacteriota</taxon>
        <taxon>Cyanophyceae</taxon>
        <taxon>Leptolyngbyales</taxon>
        <taxon>Leptolyngbyaceae</taxon>
        <taxon>Leptolyngbya group</taxon>
        <taxon>Leptolyngbya</taxon>
    </lineage>
</organism>
<protein>
    <submittedName>
        <fullName evidence="5">NUDIX domain-containing protein</fullName>
    </submittedName>
</protein>
<dbReference type="CDD" id="cd04677">
    <property type="entry name" value="NUDIX_Hydrolase"/>
    <property type="match status" value="1"/>
</dbReference>
<dbReference type="SUPFAM" id="SSF55811">
    <property type="entry name" value="Nudix"/>
    <property type="match status" value="1"/>
</dbReference>
<proteinExistence type="inferred from homology"/>
<evidence type="ECO:0000256" key="2">
    <source>
        <dbReference type="ARBA" id="ARBA00022801"/>
    </source>
</evidence>
<gene>
    <name evidence="5" type="ORF">HJG54_15545</name>
</gene>
<feature type="domain" description="Nudix hydrolase" evidence="4">
    <location>
        <begin position="15"/>
        <end position="147"/>
    </location>
</feature>
<comment type="cofactor">
    <cofactor evidence="1">
        <name>Mg(2+)</name>
        <dbReference type="ChEBI" id="CHEBI:18420"/>
    </cofactor>
</comment>
<dbReference type="Gene3D" id="3.90.79.10">
    <property type="entry name" value="Nucleoside Triphosphate Pyrophosphohydrolase"/>
    <property type="match status" value="1"/>
</dbReference>
<dbReference type="InterPro" id="IPR020084">
    <property type="entry name" value="NUDIX_hydrolase_CS"/>
</dbReference>
<evidence type="ECO:0000313" key="5">
    <source>
        <dbReference type="EMBL" id="WNZ24132.1"/>
    </source>
</evidence>
<dbReference type="PRINTS" id="PR00502">
    <property type="entry name" value="NUDIXFAMILY"/>
</dbReference>
<dbReference type="InterPro" id="IPR015797">
    <property type="entry name" value="NUDIX_hydrolase-like_dom_sf"/>
</dbReference>
<dbReference type="PROSITE" id="PS00893">
    <property type="entry name" value="NUDIX_BOX"/>
    <property type="match status" value="1"/>
</dbReference>
<dbReference type="GO" id="GO:0016787">
    <property type="term" value="F:hydrolase activity"/>
    <property type="evidence" value="ECO:0007669"/>
    <property type="project" value="UniProtKB-KW"/>
</dbReference>
<comment type="similarity">
    <text evidence="3">Belongs to the Nudix hydrolase family.</text>
</comment>
<dbReference type="EMBL" id="CP053586">
    <property type="protein sequence ID" value="WNZ24132.1"/>
    <property type="molecule type" value="Genomic_DNA"/>
</dbReference>
<dbReference type="Pfam" id="PF00293">
    <property type="entry name" value="NUDIX"/>
    <property type="match status" value="1"/>
</dbReference>
<accession>A0AA96WV77</accession>
<dbReference type="PANTHER" id="PTHR43046:SF2">
    <property type="entry name" value="8-OXO-DGTP DIPHOSPHATASE-RELATED"/>
    <property type="match status" value="1"/>
</dbReference>
<dbReference type="PANTHER" id="PTHR43046">
    <property type="entry name" value="GDP-MANNOSE MANNOSYL HYDROLASE"/>
    <property type="match status" value="1"/>
</dbReference>
<dbReference type="RefSeq" id="WP_316429774.1">
    <property type="nucleotide sequence ID" value="NZ_CP053586.1"/>
</dbReference>
<dbReference type="PROSITE" id="PS51462">
    <property type="entry name" value="NUDIX"/>
    <property type="match status" value="1"/>
</dbReference>
<dbReference type="InterPro" id="IPR020476">
    <property type="entry name" value="Nudix_hydrolase"/>
</dbReference>
<dbReference type="InterPro" id="IPR000086">
    <property type="entry name" value="NUDIX_hydrolase_dom"/>
</dbReference>
<sequence>MSYVKELRAIVGHRPLILAGTVILAADQFNKLLLHRRSDNGTWGLPGGFLELGESMEAAARREFWEETGLALGKLTLWRVFSGGQFFHQYPNGDQVFNIINAYTAQDFQGELRIDHTESLELCFFSVHGLPDNVNPLIQPILNMFVDEFC</sequence>
<evidence type="ECO:0000259" key="4">
    <source>
        <dbReference type="PROSITE" id="PS51462"/>
    </source>
</evidence>
<evidence type="ECO:0000256" key="1">
    <source>
        <dbReference type="ARBA" id="ARBA00001946"/>
    </source>
</evidence>
<keyword evidence="2 3" id="KW-0378">Hydrolase</keyword>
<name>A0AA96WV77_9CYAN</name>
<reference evidence="5" key="1">
    <citation type="submission" date="2020-05" db="EMBL/GenBank/DDBJ databases">
        <authorList>
            <person name="Zhu T."/>
            <person name="Keshari N."/>
            <person name="Lu X."/>
        </authorList>
    </citation>
    <scope>NUCLEOTIDE SEQUENCE</scope>
    <source>
        <strain evidence="5">NK1-12</strain>
    </source>
</reference>